<comment type="caution">
    <text evidence="9">Lacks conserved residue(s) required for the propagation of feature annotation.</text>
</comment>
<dbReference type="PANTHER" id="PTHR40029:SF2">
    <property type="entry name" value="HEPTAPRENYLGLYCERYL PHOSPHATE SYNTHASE"/>
    <property type="match status" value="1"/>
</dbReference>
<keyword evidence="2 9" id="KW-0808">Transferase</keyword>
<feature type="binding site" evidence="9">
    <location>
        <position position="12"/>
    </location>
    <ligand>
        <name>sn-glycerol 1-phosphate</name>
        <dbReference type="ChEBI" id="CHEBI:57685"/>
    </ligand>
</feature>
<comment type="cofactor">
    <cofactor evidence="9">
        <name>Mg(2+)</name>
        <dbReference type="ChEBI" id="CHEBI:18420"/>
    </cofactor>
</comment>
<dbReference type="InterPro" id="IPR039074">
    <property type="entry name" value="GGGP/HepGP_synthase_I"/>
</dbReference>
<keyword evidence="6 9" id="KW-0594">Phospholipid biosynthesis</keyword>
<dbReference type="NCBIfam" id="NF003197">
    <property type="entry name" value="PRK04169.1-1"/>
    <property type="match status" value="1"/>
</dbReference>
<evidence type="ECO:0000256" key="5">
    <source>
        <dbReference type="ARBA" id="ARBA00023098"/>
    </source>
</evidence>
<feature type="binding site" evidence="9">
    <location>
        <begin position="214"/>
        <end position="215"/>
    </location>
    <ligand>
        <name>sn-glycerol 1-phosphate</name>
        <dbReference type="ChEBI" id="CHEBI:57685"/>
    </ligand>
</feature>
<comment type="function">
    <text evidence="9">Prenyltransferase that catalyzes in vivo the transfer of the heptaprenyl moiety of heptaprenyl pyrophosphate (HepPP; 35 carbon atoms) to the C3 hydroxyl of sn-glycerol-1-phosphate (G1P), producing heptaprenylglyceryl phosphate (HepGP). This reaction is an ether-bond-formation step in the biosynthesis of archaea-type G1P-based membrane lipids found in Bacillales.</text>
</comment>
<protein>
    <recommendedName>
        <fullName evidence="9">Heptaprenylglyceryl phosphate synthase</fullName>
        <shortName evidence="9">HepGP synthase</shortName>
        <ecNumber evidence="9">2.5.1.n9</ecNumber>
    </recommendedName>
    <alternativeName>
        <fullName evidence="9">Glycerol-1-phosphate heptaprenyltransferase</fullName>
    </alternativeName>
</protein>
<dbReference type="InterPro" id="IPR008205">
    <property type="entry name" value="GGGP_HepGP_synthase"/>
</dbReference>
<comment type="caution">
    <text evidence="10">The sequence shown here is derived from an EMBL/GenBank/DDBJ whole genome shotgun (WGS) entry which is preliminary data.</text>
</comment>
<keyword evidence="11" id="KW-1185">Reference proteome</keyword>
<keyword evidence="7 9" id="KW-1208">Phospholipid metabolism</keyword>
<proteinExistence type="inferred from homology"/>
<evidence type="ECO:0000256" key="2">
    <source>
        <dbReference type="ARBA" id="ARBA00022679"/>
    </source>
</evidence>
<keyword evidence="3 9" id="KW-0479">Metal-binding</keyword>
<evidence type="ECO:0000313" key="11">
    <source>
        <dbReference type="Proteomes" id="UP001235840"/>
    </source>
</evidence>
<feature type="binding site" evidence="9">
    <location>
        <position position="14"/>
    </location>
    <ligand>
        <name>Mg(2+)</name>
        <dbReference type="ChEBI" id="CHEBI:18420"/>
    </ligand>
</feature>
<comment type="subunit">
    <text evidence="9">Homodimer.</text>
</comment>
<dbReference type="RefSeq" id="WP_307396035.1">
    <property type="nucleotide sequence ID" value="NZ_BAAADK010000014.1"/>
</dbReference>
<evidence type="ECO:0000313" key="10">
    <source>
        <dbReference type="EMBL" id="MDQ0167236.1"/>
    </source>
</evidence>
<dbReference type="GO" id="GO:0016740">
    <property type="term" value="F:transferase activity"/>
    <property type="evidence" value="ECO:0007669"/>
    <property type="project" value="UniProtKB-KW"/>
</dbReference>
<dbReference type="CDD" id="cd02812">
    <property type="entry name" value="PcrB_like"/>
    <property type="match status" value="1"/>
</dbReference>
<accession>A0ABT9W1W9</accession>
<dbReference type="Pfam" id="PF01884">
    <property type="entry name" value="PcrB"/>
    <property type="match status" value="1"/>
</dbReference>
<evidence type="ECO:0000256" key="1">
    <source>
        <dbReference type="ARBA" id="ARBA00022516"/>
    </source>
</evidence>
<sequence length="234" mass="26147">MIDTSTWRHAFKLDPDKDITDEHLEALCESGTDAIIVGGTLGVTFDHTIDLLSRIRRYALPCILEISNREAIVPGFDHYFIPVVLNAKNPKWLFEPHIEVIKELGTIIPWHDISTVGYCVLNRDSSVAKLTESDTELTVEDVLAYGRLATHVLNLPYFYIEYSGVYGDIELVKEVYGRLGKSENGKIQMIYGGGISDKRQAEAMNGAADMIVVGNLIYENIEAALQTVVKEEVE</sequence>
<evidence type="ECO:0000256" key="8">
    <source>
        <dbReference type="ARBA" id="ARBA00048318"/>
    </source>
</evidence>
<keyword evidence="5 9" id="KW-0443">Lipid metabolism</keyword>
<keyword evidence="1 9" id="KW-0444">Lipid biosynthesis</keyword>
<dbReference type="InterPro" id="IPR038597">
    <property type="entry name" value="GGGP/HepGP_synthase_sf"/>
</dbReference>
<reference evidence="10 11" key="1">
    <citation type="submission" date="2023-07" db="EMBL/GenBank/DDBJ databases">
        <title>Genomic Encyclopedia of Type Strains, Phase IV (KMG-IV): sequencing the most valuable type-strain genomes for metagenomic binning, comparative biology and taxonomic classification.</title>
        <authorList>
            <person name="Goeker M."/>
        </authorList>
    </citation>
    <scope>NUCLEOTIDE SEQUENCE [LARGE SCALE GENOMIC DNA]</scope>
    <source>
        <strain evidence="10 11">DSM 12751</strain>
    </source>
</reference>
<comment type="similarity">
    <text evidence="9">Belongs to the GGGP/HepGP synthase family. Group I subfamily.</text>
</comment>
<dbReference type="SUPFAM" id="SSF51395">
    <property type="entry name" value="FMN-linked oxidoreductases"/>
    <property type="match status" value="1"/>
</dbReference>
<comment type="catalytic activity">
    <reaction evidence="8 9">
        <text>sn-glycerol 1-phosphate + all-trans-heptaprenyl diphosphate = 3-heptaprenyl-sn-glycero-1-phosphate + diphosphate</text>
        <dbReference type="Rhea" id="RHEA:33495"/>
        <dbReference type="ChEBI" id="CHEBI:33019"/>
        <dbReference type="ChEBI" id="CHEBI:57685"/>
        <dbReference type="ChEBI" id="CHEBI:58206"/>
        <dbReference type="ChEBI" id="CHEBI:64781"/>
        <dbReference type="EC" id="2.5.1.n9"/>
    </reaction>
</comment>
<dbReference type="NCBIfam" id="TIGR01768">
    <property type="entry name" value="GGGP-family"/>
    <property type="match status" value="1"/>
</dbReference>
<dbReference type="Gene3D" id="3.20.20.390">
    <property type="entry name" value="FMN-linked oxidoreductases"/>
    <property type="match status" value="1"/>
</dbReference>
<comment type="pathway">
    <text evidence="9">Membrane lipid metabolism; glycerophospholipid metabolism.</text>
</comment>
<evidence type="ECO:0000256" key="9">
    <source>
        <dbReference type="HAMAP-Rule" id="MF_00112"/>
    </source>
</evidence>
<name>A0ABT9W1W9_9BACI</name>
<feature type="binding site" evidence="9">
    <location>
        <position position="40"/>
    </location>
    <ligand>
        <name>Mg(2+)</name>
        <dbReference type="ChEBI" id="CHEBI:18420"/>
    </ligand>
</feature>
<evidence type="ECO:0000256" key="7">
    <source>
        <dbReference type="ARBA" id="ARBA00023264"/>
    </source>
</evidence>
<dbReference type="PANTHER" id="PTHR40029">
    <property type="match status" value="1"/>
</dbReference>
<keyword evidence="4 9" id="KW-0460">Magnesium</keyword>
<dbReference type="EC" id="2.5.1.n9" evidence="9"/>
<gene>
    <name evidence="9" type="primary">pcrB</name>
    <name evidence="10" type="ORF">J2S11_003161</name>
</gene>
<feature type="binding site" evidence="9">
    <location>
        <begin position="159"/>
        <end position="164"/>
    </location>
    <ligand>
        <name>sn-glycerol 1-phosphate</name>
        <dbReference type="ChEBI" id="CHEBI:57685"/>
    </ligand>
</feature>
<dbReference type="EMBL" id="JAUSTY010000014">
    <property type="protein sequence ID" value="MDQ0167236.1"/>
    <property type="molecule type" value="Genomic_DNA"/>
</dbReference>
<dbReference type="Proteomes" id="UP001235840">
    <property type="component" value="Unassembled WGS sequence"/>
</dbReference>
<dbReference type="HAMAP" id="MF_00112">
    <property type="entry name" value="GGGP_HepGP_synthase"/>
    <property type="match status" value="1"/>
</dbReference>
<evidence type="ECO:0000256" key="4">
    <source>
        <dbReference type="ARBA" id="ARBA00022842"/>
    </source>
</evidence>
<evidence type="ECO:0000256" key="6">
    <source>
        <dbReference type="ARBA" id="ARBA00023209"/>
    </source>
</evidence>
<dbReference type="NCBIfam" id="NF003199">
    <property type="entry name" value="PRK04169.1-3"/>
    <property type="match status" value="1"/>
</dbReference>
<organism evidence="10 11">
    <name type="scientific">Caldalkalibacillus horti</name>
    <dbReference type="NCBI Taxonomy" id="77523"/>
    <lineage>
        <taxon>Bacteria</taxon>
        <taxon>Bacillati</taxon>
        <taxon>Bacillota</taxon>
        <taxon>Bacilli</taxon>
        <taxon>Bacillales</taxon>
        <taxon>Bacillaceae</taxon>
        <taxon>Caldalkalibacillus</taxon>
    </lineage>
</organism>
<evidence type="ECO:0000256" key="3">
    <source>
        <dbReference type="ARBA" id="ARBA00022723"/>
    </source>
</evidence>
<feature type="binding site" evidence="9">
    <location>
        <position position="194"/>
    </location>
    <ligand>
        <name>sn-glycerol 1-phosphate</name>
        <dbReference type="ChEBI" id="CHEBI:57685"/>
    </ligand>
</feature>